<feature type="signal peptide" evidence="1">
    <location>
        <begin position="1"/>
        <end position="26"/>
    </location>
</feature>
<evidence type="ECO:0008006" key="4">
    <source>
        <dbReference type="Google" id="ProtNLM"/>
    </source>
</evidence>
<evidence type="ECO:0000313" key="3">
    <source>
        <dbReference type="Proteomes" id="UP001296873"/>
    </source>
</evidence>
<keyword evidence="1" id="KW-0732">Signal</keyword>
<dbReference type="Proteomes" id="UP001296873">
    <property type="component" value="Unassembled WGS sequence"/>
</dbReference>
<name>A0ABS1DGA7_9PROT</name>
<dbReference type="RefSeq" id="WP_207168831.1">
    <property type="nucleotide sequence ID" value="NZ_NRRL01000043.1"/>
</dbReference>
<keyword evidence="3" id="KW-1185">Reference proteome</keyword>
<accession>A0ABS1DGA7</accession>
<proteinExistence type="predicted"/>
<feature type="chain" id="PRO_5046777025" description="DUF4412 domain-containing protein" evidence="1">
    <location>
        <begin position="27"/>
        <end position="218"/>
    </location>
</feature>
<dbReference type="EMBL" id="NRRL01000043">
    <property type="protein sequence ID" value="MBK1669269.1"/>
    <property type="molecule type" value="Genomic_DNA"/>
</dbReference>
<evidence type="ECO:0000313" key="2">
    <source>
        <dbReference type="EMBL" id="MBK1669269.1"/>
    </source>
</evidence>
<protein>
    <recommendedName>
        <fullName evidence="4">DUF4412 domain-containing protein</fullName>
    </recommendedName>
</protein>
<organism evidence="2 3">
    <name type="scientific">Rhodovibrio sodomensis</name>
    <dbReference type="NCBI Taxonomy" id="1088"/>
    <lineage>
        <taxon>Bacteria</taxon>
        <taxon>Pseudomonadati</taxon>
        <taxon>Pseudomonadota</taxon>
        <taxon>Alphaproteobacteria</taxon>
        <taxon>Rhodospirillales</taxon>
        <taxon>Rhodovibrionaceae</taxon>
        <taxon>Rhodovibrio</taxon>
    </lineage>
</organism>
<sequence>MRIRVFVAPLVLAAAALLAAPRPAAAETVPGPQTSYKAVELVEVKGGRSMRATVYRDGLRERREMQTQGQTVTIITRPADQELFMLMPGMNAAMKMNYERAMRDLDSGDLQGFDAEPVGEETVNGLATTKYRIAGDNGHGTTFDGYAWVTDDGIRVKLAGTVSFSDGSSSPIRITLTEVARGDQPNHLFTLPEGTRVMDLSKMPDAMQGGPMGGMIRQ</sequence>
<reference evidence="2 3" key="1">
    <citation type="journal article" date="2020" name="Microorganisms">
        <title>Osmotic Adaptation and Compatible Solute Biosynthesis of Phototrophic Bacteria as Revealed from Genome Analyses.</title>
        <authorList>
            <person name="Imhoff J.F."/>
            <person name="Rahn T."/>
            <person name="Kunzel S."/>
            <person name="Keller A."/>
            <person name="Neulinger S.C."/>
        </authorList>
    </citation>
    <scope>NUCLEOTIDE SEQUENCE [LARGE SCALE GENOMIC DNA]</scope>
    <source>
        <strain evidence="2 3">DSM 9895</strain>
    </source>
</reference>
<comment type="caution">
    <text evidence="2">The sequence shown here is derived from an EMBL/GenBank/DDBJ whole genome shotgun (WGS) entry which is preliminary data.</text>
</comment>
<gene>
    <name evidence="2" type="ORF">CKO28_14625</name>
</gene>
<evidence type="ECO:0000256" key="1">
    <source>
        <dbReference type="SAM" id="SignalP"/>
    </source>
</evidence>